<evidence type="ECO:0000313" key="1">
    <source>
        <dbReference type="EMBL" id="KAJ2976853.1"/>
    </source>
</evidence>
<name>A0ACC1NDH4_9HYPO</name>
<organism evidence="1 2">
    <name type="scientific">Zarea fungicola</name>
    <dbReference type="NCBI Taxonomy" id="93591"/>
    <lineage>
        <taxon>Eukaryota</taxon>
        <taxon>Fungi</taxon>
        <taxon>Dikarya</taxon>
        <taxon>Ascomycota</taxon>
        <taxon>Pezizomycotina</taxon>
        <taxon>Sordariomycetes</taxon>
        <taxon>Hypocreomycetidae</taxon>
        <taxon>Hypocreales</taxon>
        <taxon>Cordycipitaceae</taxon>
        <taxon>Zarea</taxon>
    </lineage>
</organism>
<dbReference type="EMBL" id="JANJQO010000532">
    <property type="protein sequence ID" value="KAJ2976853.1"/>
    <property type="molecule type" value="Genomic_DNA"/>
</dbReference>
<accession>A0ACC1NDH4</accession>
<sequence>MRTTRTDIENAMNEPTAVVPSKKGIALRQDPERNDFENESVFRRNCLPARSYFLPGTALLLNGEWDFHMASSPVASPNISELEGVVWGKLNVPGHWQLQGHGKPWYTNVQYPIPVCPPFVPTENPTGTYRRSFTVPSIWPPDSQLRLRFDGVDSAYHVWVNGALVGYAQGSRNPSEFDVTSYVNLDGENELFVKVYQWSDGTYIEDQDQWWLSGECFENKSSPVPFSKLLIVPMAVGIFRDVHLLAFSSTRIEDYFVQADLDKEYKNATLTVNVNTTVKESATLTVKLSELPQNGGNSLASQQITIASGTTSTTLILDVECPKKWTAETPHLYHVTLSLDDGKQAPSSATQRFGFRKVELINGLMTVNGTPIRIRGVNRHEHHPVFGRAVPLDFAARDLHLMKKHNINAVRFSHQPPHPRVLDLCDELGLWVMGEADLECHGFYDAVARPLDLSEDKDYEERKKLTFAQAAAFTTDNPLWEAAYVDRMRSLIQRDKNHASIIIWSFGNEAFFGRNFGKMRDYARDVDLTRLLHYEGDANAETTDMFSYMYPSVEHLEHLAKTEGVASDGTFNKPIILCEYAHAMGNGPGLLEDYEAVFTKHDRLQGGFIWEWANHGLWKEDAGYFAYGGDFGDYPNDGTFVMDGLVNSRHEPTPGLVEYKKIMEPVLFKMADGVLSIENRYDFIGVDNLVASYKLESFSDEKVLMDSGVLELPETLPGKSSVIQLPHTISKSYPDILGDVYLTISVKFAAAAVWADNNHEVAFFQAKLPTTGHQDTSKERLSPLSKAPQVLTSASTWTISGPNFSFVFDRARGCLRSWNHNGLGILQEDPENGHAIIPGFCRPATDNDVSQSYPYWQRFGVDQLTSQLRSLSLASSENYVTVTSRLFITPPMLAWGWDCEIDYVVTGRGSLRVHARRLLPTGAFPDHVPRIGLNVRVDKSLEGVKWYGLGPGESYPDKARAQKLGIWNVSSIAGLQTPYDVPQENGNRMGTKWLEFINPKFQGTRIRIHRLDLTDKASSFSFAASLHSLKTLQAAAHPTDLVDDDSIFLRLDSAVSGVGTAACGPGVRPDLLVKTEETSFAFEFEAM</sequence>
<keyword evidence="2" id="KW-1185">Reference proteome</keyword>
<evidence type="ECO:0000313" key="2">
    <source>
        <dbReference type="Proteomes" id="UP001143910"/>
    </source>
</evidence>
<reference evidence="1" key="1">
    <citation type="submission" date="2022-08" db="EMBL/GenBank/DDBJ databases">
        <title>Genome Sequence of Lecanicillium fungicola.</title>
        <authorList>
            <person name="Buettner E."/>
        </authorList>
    </citation>
    <scope>NUCLEOTIDE SEQUENCE</scope>
    <source>
        <strain evidence="1">Babe33</strain>
    </source>
</reference>
<gene>
    <name evidence="1" type="ORF">NQ176_g4700</name>
</gene>
<dbReference type="Proteomes" id="UP001143910">
    <property type="component" value="Unassembled WGS sequence"/>
</dbReference>
<comment type="caution">
    <text evidence="1">The sequence shown here is derived from an EMBL/GenBank/DDBJ whole genome shotgun (WGS) entry which is preliminary data.</text>
</comment>
<protein>
    <submittedName>
        <fullName evidence="1">Uncharacterized protein</fullName>
    </submittedName>
</protein>
<proteinExistence type="predicted"/>